<organism evidence="1 2">
    <name type="scientific">Candidatus Enterococcus willemsii</name>
    <dbReference type="NCBI Taxonomy" id="1857215"/>
    <lineage>
        <taxon>Bacteria</taxon>
        <taxon>Bacillati</taxon>
        <taxon>Bacillota</taxon>
        <taxon>Bacilli</taxon>
        <taxon>Lactobacillales</taxon>
        <taxon>Enterococcaceae</taxon>
        <taxon>Enterococcus</taxon>
    </lineage>
</organism>
<dbReference type="InterPro" id="IPR015231">
    <property type="entry name" value="DUF1934"/>
</dbReference>
<evidence type="ECO:0008006" key="3">
    <source>
        <dbReference type="Google" id="ProtNLM"/>
    </source>
</evidence>
<accession>A0ABQ6Z1P9</accession>
<name>A0ABQ6Z1P9_9ENTE</name>
<evidence type="ECO:0000313" key="1">
    <source>
        <dbReference type="EMBL" id="KAF1305153.1"/>
    </source>
</evidence>
<keyword evidence="2" id="KW-1185">Reference proteome</keyword>
<comment type="caution">
    <text evidence="1">The sequence shown here is derived from an EMBL/GenBank/DDBJ whole genome shotgun (WGS) entry which is preliminary data.</text>
</comment>
<dbReference type="EMBL" id="MAEL01000023">
    <property type="protein sequence ID" value="KAF1305153.1"/>
    <property type="molecule type" value="Genomic_DNA"/>
</dbReference>
<reference evidence="1 2" key="1">
    <citation type="submission" date="2016-06" db="EMBL/GenBank/DDBJ databases">
        <title>Four novel species of enterococci isolated from chicken manure.</title>
        <authorList>
            <person name="Van Tyne D."/>
        </authorList>
    </citation>
    <scope>NUCLEOTIDE SEQUENCE [LARGE SCALE GENOMIC DNA]</scope>
    <source>
        <strain evidence="1 2">CU12B</strain>
    </source>
</reference>
<evidence type="ECO:0000313" key="2">
    <source>
        <dbReference type="Proteomes" id="UP000782705"/>
    </source>
</evidence>
<dbReference type="RefSeq" id="WP_161901460.1">
    <property type="nucleotide sequence ID" value="NZ_MAEL01000023.1"/>
</dbReference>
<dbReference type="Proteomes" id="UP000782705">
    <property type="component" value="Unassembled WGS sequence"/>
</dbReference>
<protein>
    <recommendedName>
        <fullName evidence="3">DUF1934 domain-containing protein</fullName>
    </recommendedName>
</protein>
<proteinExistence type="predicted"/>
<dbReference type="Gene3D" id="2.40.128.20">
    <property type="match status" value="1"/>
</dbReference>
<dbReference type="SUPFAM" id="SSF50814">
    <property type="entry name" value="Lipocalins"/>
    <property type="match status" value="1"/>
</dbReference>
<sequence>MDLTKGLPVAIHLKTEVKQNNETQEFLFDLQGQVVKMGDTLYIRYKETQEDGALIPVTLKLSPDGSIQLIRSGDMRLRLKFVYREKADTSYQTPYGVMFFSTYTKDLHFSLKDQPTSGNVSVKYDLFTAGEKIGSYKLLLEFTA</sequence>
<gene>
    <name evidence="1" type="ORF">BAU17_05080</name>
</gene>
<dbReference type="InterPro" id="IPR012674">
    <property type="entry name" value="Calycin"/>
</dbReference>
<dbReference type="Pfam" id="PF09148">
    <property type="entry name" value="DUF1934"/>
    <property type="match status" value="1"/>
</dbReference>